<evidence type="ECO:0000256" key="3">
    <source>
        <dbReference type="ARBA" id="ARBA00022475"/>
    </source>
</evidence>
<keyword evidence="8 9" id="KW-0472">Membrane</keyword>
<dbReference type="SUPFAM" id="SSF52540">
    <property type="entry name" value="P-loop containing nucleoside triphosphate hydrolases"/>
    <property type="match status" value="1"/>
</dbReference>
<evidence type="ECO:0000256" key="4">
    <source>
        <dbReference type="ARBA" id="ARBA00022692"/>
    </source>
</evidence>
<organism evidence="12 13">
    <name type="scientific">Butyrivibrio hungatei DSM 14810</name>
    <dbReference type="NCBI Taxonomy" id="1121132"/>
    <lineage>
        <taxon>Bacteria</taxon>
        <taxon>Bacillati</taxon>
        <taxon>Bacillota</taxon>
        <taxon>Clostridia</taxon>
        <taxon>Lachnospirales</taxon>
        <taxon>Lachnospiraceae</taxon>
        <taxon>Butyrivibrio</taxon>
    </lineage>
</organism>
<feature type="transmembrane region" description="Helical" evidence="9">
    <location>
        <begin position="28"/>
        <end position="48"/>
    </location>
</feature>
<dbReference type="CDD" id="cd18540">
    <property type="entry name" value="ABC_6TM_exporter_like"/>
    <property type="match status" value="1"/>
</dbReference>
<dbReference type="PANTHER" id="PTHR43394:SF1">
    <property type="entry name" value="ATP-BINDING CASSETTE SUB-FAMILY B MEMBER 10, MITOCHONDRIAL"/>
    <property type="match status" value="1"/>
</dbReference>
<dbReference type="GO" id="GO:0005886">
    <property type="term" value="C:plasma membrane"/>
    <property type="evidence" value="ECO:0007669"/>
    <property type="project" value="UniProtKB-SubCell"/>
</dbReference>
<dbReference type="InterPro" id="IPR036640">
    <property type="entry name" value="ABC1_TM_sf"/>
</dbReference>
<dbReference type="InterPro" id="IPR003439">
    <property type="entry name" value="ABC_transporter-like_ATP-bd"/>
</dbReference>
<dbReference type="Proteomes" id="UP000184097">
    <property type="component" value="Unassembled WGS sequence"/>
</dbReference>
<dbReference type="InterPro" id="IPR039421">
    <property type="entry name" value="Type_1_exporter"/>
</dbReference>
<reference evidence="12 13" key="1">
    <citation type="submission" date="2016-12" db="EMBL/GenBank/DDBJ databases">
        <authorList>
            <person name="Song W.-J."/>
            <person name="Kurnit D.M."/>
        </authorList>
    </citation>
    <scope>NUCLEOTIDE SEQUENCE [LARGE SCALE GENOMIC DNA]</scope>
    <source>
        <strain evidence="12 13">DSM 14810</strain>
    </source>
</reference>
<evidence type="ECO:0000313" key="13">
    <source>
        <dbReference type="Proteomes" id="UP000184097"/>
    </source>
</evidence>
<protein>
    <submittedName>
        <fullName evidence="12">ATP-binding cassette, subfamily B</fullName>
    </submittedName>
</protein>
<dbReference type="CDD" id="cd03254">
    <property type="entry name" value="ABCC_Glucan_exporter_like"/>
    <property type="match status" value="1"/>
</dbReference>
<keyword evidence="4 9" id="KW-0812">Transmembrane</keyword>
<evidence type="ECO:0000256" key="9">
    <source>
        <dbReference type="SAM" id="Phobius"/>
    </source>
</evidence>
<dbReference type="Gene3D" id="1.20.1560.10">
    <property type="entry name" value="ABC transporter type 1, transmembrane domain"/>
    <property type="match status" value="1"/>
</dbReference>
<gene>
    <name evidence="12" type="ORF">SAMN02745247_01221</name>
</gene>
<evidence type="ECO:0000259" key="10">
    <source>
        <dbReference type="PROSITE" id="PS50893"/>
    </source>
</evidence>
<dbReference type="Gene3D" id="3.40.50.300">
    <property type="entry name" value="P-loop containing nucleotide triphosphate hydrolases"/>
    <property type="match status" value="1"/>
</dbReference>
<dbReference type="FunFam" id="3.40.50.300:FF:000221">
    <property type="entry name" value="Multidrug ABC transporter ATP-binding protein"/>
    <property type="match status" value="1"/>
</dbReference>
<keyword evidence="3" id="KW-1003">Cell membrane</keyword>
<accession>A0A1M7S7D0</accession>
<feature type="transmembrane region" description="Helical" evidence="9">
    <location>
        <begin position="248"/>
        <end position="269"/>
    </location>
</feature>
<keyword evidence="5" id="KW-0547">Nucleotide-binding</keyword>
<dbReference type="EMBL" id="FRDH01000004">
    <property type="protein sequence ID" value="SHN54376.1"/>
    <property type="molecule type" value="Genomic_DNA"/>
</dbReference>
<dbReference type="PROSITE" id="PS50893">
    <property type="entry name" value="ABC_TRANSPORTER_2"/>
    <property type="match status" value="1"/>
</dbReference>
<dbReference type="PANTHER" id="PTHR43394">
    <property type="entry name" value="ATP-DEPENDENT PERMEASE MDL1, MITOCHONDRIAL"/>
    <property type="match status" value="1"/>
</dbReference>
<dbReference type="InterPro" id="IPR027417">
    <property type="entry name" value="P-loop_NTPase"/>
</dbReference>
<evidence type="ECO:0000256" key="5">
    <source>
        <dbReference type="ARBA" id="ARBA00022741"/>
    </source>
</evidence>
<feature type="domain" description="ABC transporter" evidence="10">
    <location>
        <begin position="357"/>
        <end position="592"/>
    </location>
</feature>
<feature type="transmembrane region" description="Helical" evidence="9">
    <location>
        <begin position="68"/>
        <end position="91"/>
    </location>
</feature>
<feature type="transmembrane region" description="Helical" evidence="9">
    <location>
        <begin position="153"/>
        <end position="186"/>
    </location>
</feature>
<dbReference type="GO" id="GO:0005524">
    <property type="term" value="F:ATP binding"/>
    <property type="evidence" value="ECO:0007669"/>
    <property type="project" value="UniProtKB-KW"/>
</dbReference>
<dbReference type="GO" id="GO:0016887">
    <property type="term" value="F:ATP hydrolysis activity"/>
    <property type="evidence" value="ECO:0007669"/>
    <property type="project" value="InterPro"/>
</dbReference>
<evidence type="ECO:0000256" key="7">
    <source>
        <dbReference type="ARBA" id="ARBA00022989"/>
    </source>
</evidence>
<keyword evidence="2" id="KW-0813">Transport</keyword>
<dbReference type="RefSeq" id="WP_072701851.1">
    <property type="nucleotide sequence ID" value="NZ_FRDH01000004.1"/>
</dbReference>
<dbReference type="InterPro" id="IPR003593">
    <property type="entry name" value="AAA+_ATPase"/>
</dbReference>
<dbReference type="SMART" id="SM00382">
    <property type="entry name" value="AAA"/>
    <property type="match status" value="1"/>
</dbReference>
<dbReference type="Pfam" id="PF00664">
    <property type="entry name" value="ABC_membrane"/>
    <property type="match status" value="1"/>
</dbReference>
<evidence type="ECO:0000256" key="2">
    <source>
        <dbReference type="ARBA" id="ARBA00022448"/>
    </source>
</evidence>
<evidence type="ECO:0000313" key="12">
    <source>
        <dbReference type="EMBL" id="SHN54376.1"/>
    </source>
</evidence>
<dbReference type="InterPro" id="IPR011527">
    <property type="entry name" value="ABC1_TM_dom"/>
</dbReference>
<keyword evidence="7 9" id="KW-1133">Transmembrane helix</keyword>
<evidence type="ECO:0000256" key="6">
    <source>
        <dbReference type="ARBA" id="ARBA00022840"/>
    </source>
</evidence>
<dbReference type="Pfam" id="PF00005">
    <property type="entry name" value="ABC_tran"/>
    <property type="match status" value="1"/>
</dbReference>
<dbReference type="SUPFAM" id="SSF90123">
    <property type="entry name" value="ABC transporter transmembrane region"/>
    <property type="match status" value="1"/>
</dbReference>
<sequence length="605" mass="67669">MNTEKNIKLKLFGIPKLYPFIKPYLPKIVVMVILGILSSLVDSIYPIFNRYALNNFVGKGTLDGLNVFVILYLVILLLQVIDNYAACYMCGQVEMSMDRDLRNASFNHLQELSFAYFNQNNVGYIHARVMSDTGKIGVMVSWRMMDIIWNGSYIVFVLLMMLILNVKLALFVIVLVPIAAVLTTYFQKKLVVLNRKIREINSKITSNFNEGITGAKAIKTLVVEDKIQGDFEKDTTKMYKTSVHATHYSAFFTSAITFMSSIALAVVLWRGGNMKQEGIIEIGTLSVFLSYALGLLEPVQNVIVTISELISVQVNVERFFRLLQTESDVADTPEVIEKYGDTFNPKKENWEPLHGDIKFEDVSFMYPDGDEYVLEHFNLDVPQGTNVAIVGETGAGKSTLVNLVCRFFKPTAGKILIDGRDAADRSQLWLHSNIGYVLQTPHLFSGTVRDNLKYGKPDATEEEIWKALKLVSADGIVKRMEKGLDSDVGEDGDMLSTGEKQLLSFARAILADPKILVLDEATASIDTVTEKAIQDAIVTVTKGRTSFVIAHRLSTIVDADIILVVQDGKIIERGTHKQLMEAKGYYHELFTRQFAEISINTAVGE</sequence>
<keyword evidence="6 12" id="KW-0067">ATP-binding</keyword>
<name>A0A1M7S7D0_9FIRM</name>
<evidence type="ECO:0000256" key="8">
    <source>
        <dbReference type="ARBA" id="ARBA00023136"/>
    </source>
</evidence>
<dbReference type="GO" id="GO:0015421">
    <property type="term" value="F:ABC-type oligopeptide transporter activity"/>
    <property type="evidence" value="ECO:0007669"/>
    <property type="project" value="TreeGrafter"/>
</dbReference>
<evidence type="ECO:0000259" key="11">
    <source>
        <dbReference type="PROSITE" id="PS50929"/>
    </source>
</evidence>
<dbReference type="AlphaFoldDB" id="A0A1M7S7D0"/>
<comment type="subcellular location">
    <subcellularLocation>
        <location evidence="1">Cell membrane</location>
        <topology evidence="1">Multi-pass membrane protein</topology>
    </subcellularLocation>
</comment>
<proteinExistence type="predicted"/>
<feature type="domain" description="ABC transmembrane type-1" evidence="11">
    <location>
        <begin position="29"/>
        <end position="311"/>
    </location>
</feature>
<dbReference type="PROSITE" id="PS50929">
    <property type="entry name" value="ABC_TM1F"/>
    <property type="match status" value="1"/>
</dbReference>
<evidence type="ECO:0000256" key="1">
    <source>
        <dbReference type="ARBA" id="ARBA00004651"/>
    </source>
</evidence>